<name>A0A4U0PXB6_9NEIS</name>
<protein>
    <submittedName>
        <fullName evidence="1">Uncharacterized protein</fullName>
    </submittedName>
</protein>
<organism evidence="1 2">
    <name type="scientific">Chitiniphilus eburneus</name>
    <dbReference type="NCBI Taxonomy" id="2571148"/>
    <lineage>
        <taxon>Bacteria</taxon>
        <taxon>Pseudomonadati</taxon>
        <taxon>Pseudomonadota</taxon>
        <taxon>Betaproteobacteria</taxon>
        <taxon>Neisseriales</taxon>
        <taxon>Chitinibacteraceae</taxon>
        <taxon>Chitiniphilus</taxon>
    </lineage>
</organism>
<sequence length="630" mass="68644">MADDLIRLRFRHARIAQPGPVRLVLGPDGTGPVIPPVEARVALMLPALGMLLRAVRRSEATITVRLPQLGVRLAAAWDSQTERPTVGQTAGRWQLACPLPVGAAQVHWYARSVPLACGQSWQTAQPLRTGATGMYRMLLARPITLVSRWQDAQRAHTSHLGGWQDRTRQPLPLASAWHDADRAHAGSGDTWQDRDRLRQRRNVLWQDATPLHALASDAVQAATRQHQGRIARHQDARRPPPGLAVIVIPIPPTPDDRCYIPPAGDLVRLVFRDLSRATTKLRFRCRTEAADRHIVPPRRAYLMLNHVTLVRLPDHTPLHCTGLTLALDADSWAWQFNASLGGAQLDAVAPNSDGSPVELLASVNGVLFRLLVERISRDRQFGKSALRISGRSRAALLAEPYAAQYSYSSPTYINAQQAALAAITLPGLPGNWSLDWQLADWLLPAGVWQHQGTPLSAVLRIAQAAGGYVQPHPTDDILRILPRYPVAPWDWTGAAADLQLPAEAVSREAIDWQETPAYNEVYLSGESGGILAHVVRDGTTGGLAAPMITDALITAPEVARQRGSAILGAGGRRSRQTLTLQVLPESGIILPGTTLRFMDGDTQHYGVVRGVNVSAGLPTVRQSIEVEAHA</sequence>
<dbReference type="OrthoDB" id="8609885at2"/>
<evidence type="ECO:0000313" key="1">
    <source>
        <dbReference type="EMBL" id="TJZ73195.1"/>
    </source>
</evidence>
<accession>A0A4U0PXB6</accession>
<keyword evidence="2" id="KW-1185">Reference proteome</keyword>
<evidence type="ECO:0000313" key="2">
    <source>
        <dbReference type="Proteomes" id="UP000310016"/>
    </source>
</evidence>
<dbReference type="AlphaFoldDB" id="A0A4U0PXB6"/>
<comment type="caution">
    <text evidence="1">The sequence shown here is derived from an EMBL/GenBank/DDBJ whole genome shotgun (WGS) entry which is preliminary data.</text>
</comment>
<dbReference type="RefSeq" id="WP_136773553.1">
    <property type="nucleotide sequence ID" value="NZ_CP156074.1"/>
</dbReference>
<dbReference type="EMBL" id="SUMF01000011">
    <property type="protein sequence ID" value="TJZ73195.1"/>
    <property type="molecule type" value="Genomic_DNA"/>
</dbReference>
<gene>
    <name evidence="1" type="ORF">FAZ21_11295</name>
</gene>
<dbReference type="Proteomes" id="UP000310016">
    <property type="component" value="Unassembled WGS sequence"/>
</dbReference>
<proteinExistence type="predicted"/>
<reference evidence="1 2" key="1">
    <citation type="submission" date="2019-04" db="EMBL/GenBank/DDBJ databases">
        <title>Chitiniphilus eburnea sp. nov., a novel chitinolytic bacterium isolated from aquaculture sludge.</title>
        <authorList>
            <person name="Sheng M."/>
        </authorList>
    </citation>
    <scope>NUCLEOTIDE SEQUENCE [LARGE SCALE GENOMIC DNA]</scope>
    <source>
        <strain evidence="1 2">HX-2-15</strain>
    </source>
</reference>